<reference evidence="2" key="1">
    <citation type="submission" date="2020-06" db="EMBL/GenBank/DDBJ databases">
        <title>WGS assembly of Ceratodon purpureus strain R40.</title>
        <authorList>
            <person name="Carey S.B."/>
            <person name="Jenkins J."/>
            <person name="Shu S."/>
            <person name="Lovell J.T."/>
            <person name="Sreedasyam A."/>
            <person name="Maumus F."/>
            <person name="Tiley G.P."/>
            <person name="Fernandez-Pozo N."/>
            <person name="Barry K."/>
            <person name="Chen C."/>
            <person name="Wang M."/>
            <person name="Lipzen A."/>
            <person name="Daum C."/>
            <person name="Saski C.A."/>
            <person name="Payton A.C."/>
            <person name="Mcbreen J.C."/>
            <person name="Conrad R.E."/>
            <person name="Kollar L.M."/>
            <person name="Olsson S."/>
            <person name="Huttunen S."/>
            <person name="Landis J.B."/>
            <person name="Wickett N.J."/>
            <person name="Johnson M.G."/>
            <person name="Rensing S.A."/>
            <person name="Grimwood J."/>
            <person name="Schmutz J."/>
            <person name="Mcdaniel S.F."/>
        </authorList>
    </citation>
    <scope>NUCLEOTIDE SEQUENCE</scope>
    <source>
        <strain evidence="2">R40</strain>
    </source>
</reference>
<evidence type="ECO:0000313" key="3">
    <source>
        <dbReference type="Proteomes" id="UP000822688"/>
    </source>
</evidence>
<evidence type="ECO:0000313" key="2">
    <source>
        <dbReference type="EMBL" id="KAG0579246.1"/>
    </source>
</evidence>
<name>A0A8T0I877_CERPU</name>
<dbReference type="EMBL" id="CM026424">
    <property type="protein sequence ID" value="KAG0579246.1"/>
    <property type="molecule type" value="Genomic_DNA"/>
</dbReference>
<protein>
    <submittedName>
        <fullName evidence="2">Uncharacterized protein</fullName>
    </submittedName>
</protein>
<accession>A0A8T0I877</accession>
<sequence>MEVEITPDLQITNEERTKQKAFVTPRARVYVKDISMAQFDISLGTKCHFIPRKPKQYQTHQNNPTQRLHSESETEVHFNLEIFHLGTSSELKDQHLTQRQLYPKKAAPVQTENKAGLHHARPNSFK</sequence>
<gene>
    <name evidence="2" type="ORF">KC19_4G085000</name>
</gene>
<dbReference type="Proteomes" id="UP000822688">
    <property type="component" value="Chromosome 4"/>
</dbReference>
<keyword evidence="3" id="KW-1185">Reference proteome</keyword>
<comment type="caution">
    <text evidence="2">The sequence shown here is derived from an EMBL/GenBank/DDBJ whole genome shotgun (WGS) entry which is preliminary data.</text>
</comment>
<proteinExistence type="predicted"/>
<organism evidence="2 3">
    <name type="scientific">Ceratodon purpureus</name>
    <name type="common">Fire moss</name>
    <name type="synonym">Dicranum purpureum</name>
    <dbReference type="NCBI Taxonomy" id="3225"/>
    <lineage>
        <taxon>Eukaryota</taxon>
        <taxon>Viridiplantae</taxon>
        <taxon>Streptophyta</taxon>
        <taxon>Embryophyta</taxon>
        <taxon>Bryophyta</taxon>
        <taxon>Bryophytina</taxon>
        <taxon>Bryopsida</taxon>
        <taxon>Dicranidae</taxon>
        <taxon>Pseudoditrichales</taxon>
        <taxon>Ditrichaceae</taxon>
        <taxon>Ceratodon</taxon>
    </lineage>
</organism>
<feature type="compositionally biased region" description="Basic residues" evidence="1">
    <location>
        <begin position="116"/>
        <end position="126"/>
    </location>
</feature>
<evidence type="ECO:0000256" key="1">
    <source>
        <dbReference type="SAM" id="MobiDB-lite"/>
    </source>
</evidence>
<feature type="region of interest" description="Disordered" evidence="1">
    <location>
        <begin position="97"/>
        <end position="126"/>
    </location>
</feature>
<dbReference type="AlphaFoldDB" id="A0A8T0I877"/>